<evidence type="ECO:0000313" key="3">
    <source>
        <dbReference type="Proteomes" id="UP001585080"/>
    </source>
</evidence>
<organism evidence="2 3">
    <name type="scientific">Streptomyces broussonetiae</name>
    <dbReference type="NCBI Taxonomy" id="2686304"/>
    <lineage>
        <taxon>Bacteria</taxon>
        <taxon>Bacillati</taxon>
        <taxon>Actinomycetota</taxon>
        <taxon>Actinomycetes</taxon>
        <taxon>Kitasatosporales</taxon>
        <taxon>Streptomycetaceae</taxon>
        <taxon>Streptomyces</taxon>
    </lineage>
</organism>
<evidence type="ECO:0000313" key="2">
    <source>
        <dbReference type="EMBL" id="MFB8773344.1"/>
    </source>
</evidence>
<gene>
    <name evidence="2" type="ORF">VSS16_11475</name>
</gene>
<name>A0ABV5E919_9ACTN</name>
<dbReference type="Proteomes" id="UP001585080">
    <property type="component" value="Unassembled WGS sequence"/>
</dbReference>
<comment type="caution">
    <text evidence="2">The sequence shown here is derived from an EMBL/GenBank/DDBJ whole genome shotgun (WGS) entry which is preliminary data.</text>
</comment>
<dbReference type="EMBL" id="JAYMRP010000007">
    <property type="protein sequence ID" value="MFB8773344.1"/>
    <property type="molecule type" value="Genomic_DNA"/>
</dbReference>
<keyword evidence="3" id="KW-1185">Reference proteome</keyword>
<feature type="region of interest" description="Disordered" evidence="1">
    <location>
        <begin position="214"/>
        <end position="271"/>
    </location>
</feature>
<proteinExistence type="predicted"/>
<protein>
    <submittedName>
        <fullName evidence="2">Uncharacterized protein</fullName>
    </submittedName>
</protein>
<reference evidence="2 3" key="1">
    <citation type="submission" date="2024-01" db="EMBL/GenBank/DDBJ databases">
        <title>Genome mining of biosynthetic gene clusters to explore secondary metabolites of Streptomyces sp.</title>
        <authorList>
            <person name="Baig A."/>
            <person name="Ajitkumar Shintre N."/>
            <person name="Kumar H."/>
            <person name="Anbarasu A."/>
            <person name="Ramaiah S."/>
        </authorList>
    </citation>
    <scope>NUCLEOTIDE SEQUENCE [LARGE SCALE GENOMIC DNA]</scope>
    <source>
        <strain evidence="2 3">A57</strain>
    </source>
</reference>
<evidence type="ECO:0000256" key="1">
    <source>
        <dbReference type="SAM" id="MobiDB-lite"/>
    </source>
</evidence>
<sequence length="271" mass="29060">MHTKYEYLACWLPSTRLAVGDVGLVARHRFRKLTTLSELGIPFTREADSPISDLNYSSTDYVAVTSDARPGASASDAVSHLSISFARSGATLFQASGCVLETIGNLPALEAALRTAHEDGTWRLKYVVVTEVVRTGPTAVLVAEHSGAQLDLQVSTGGLTGLLPVADATAKCQVTNRLGIAADVLAPAGATPLFNAVQLRKRLLGQYELVFRSDDDDDGVSDDDDSQGADCETGDPDEQNETEMARVTWADLARDDTDGPTNERALDLRRH</sequence>
<feature type="compositionally biased region" description="Acidic residues" evidence="1">
    <location>
        <begin position="214"/>
        <end position="241"/>
    </location>
</feature>
<accession>A0ABV5E919</accession>